<evidence type="ECO:0000313" key="1">
    <source>
        <dbReference type="EMBL" id="KAF7401433.1"/>
    </source>
</evidence>
<sequence length="73" mass="8451">MRALSYQRIPFPKPTKQILRANFRDTRKPLVLNMSPIYLSDDCRTYGNPLSYLGGPRLQPRNRNSIESVLSLD</sequence>
<proteinExistence type="predicted"/>
<dbReference type="AlphaFoldDB" id="A0A834NBK2"/>
<gene>
    <name evidence="1" type="ORF">HZH68_007253</name>
</gene>
<organism evidence="1 2">
    <name type="scientific">Vespula germanica</name>
    <name type="common">German yellow jacket</name>
    <name type="synonym">Paravespula germanica</name>
    <dbReference type="NCBI Taxonomy" id="30212"/>
    <lineage>
        <taxon>Eukaryota</taxon>
        <taxon>Metazoa</taxon>
        <taxon>Ecdysozoa</taxon>
        <taxon>Arthropoda</taxon>
        <taxon>Hexapoda</taxon>
        <taxon>Insecta</taxon>
        <taxon>Pterygota</taxon>
        <taxon>Neoptera</taxon>
        <taxon>Endopterygota</taxon>
        <taxon>Hymenoptera</taxon>
        <taxon>Apocrita</taxon>
        <taxon>Aculeata</taxon>
        <taxon>Vespoidea</taxon>
        <taxon>Vespidae</taxon>
        <taxon>Vespinae</taxon>
        <taxon>Vespula</taxon>
    </lineage>
</organism>
<dbReference type="EMBL" id="JACSDZ010000006">
    <property type="protein sequence ID" value="KAF7401433.1"/>
    <property type="molecule type" value="Genomic_DNA"/>
</dbReference>
<accession>A0A834NBK2</accession>
<comment type="caution">
    <text evidence="1">The sequence shown here is derived from an EMBL/GenBank/DDBJ whole genome shotgun (WGS) entry which is preliminary data.</text>
</comment>
<protein>
    <submittedName>
        <fullName evidence="1">Uncharacterized protein</fullName>
    </submittedName>
</protein>
<name>A0A834NBK2_VESGE</name>
<reference evidence="1" key="1">
    <citation type="journal article" date="2020" name="G3 (Bethesda)">
        <title>High-Quality Assemblies for Three Invasive Social Wasps from the &lt;i&gt;Vespula&lt;/i&gt; Genus.</title>
        <authorList>
            <person name="Harrop T.W.R."/>
            <person name="Guhlin J."/>
            <person name="McLaughlin G.M."/>
            <person name="Permina E."/>
            <person name="Stockwell P."/>
            <person name="Gilligan J."/>
            <person name="Le Lec M.F."/>
            <person name="Gruber M.A.M."/>
            <person name="Quinn O."/>
            <person name="Lovegrove M."/>
            <person name="Duncan E.J."/>
            <person name="Remnant E.J."/>
            <person name="Van Eeckhoven J."/>
            <person name="Graham B."/>
            <person name="Knapp R.A."/>
            <person name="Langford K.W."/>
            <person name="Kronenberg Z."/>
            <person name="Press M.O."/>
            <person name="Eacker S.M."/>
            <person name="Wilson-Rankin E.E."/>
            <person name="Purcell J."/>
            <person name="Lester P.J."/>
            <person name="Dearden P.K."/>
        </authorList>
    </citation>
    <scope>NUCLEOTIDE SEQUENCE</scope>
    <source>
        <strain evidence="1">Linc-1</strain>
    </source>
</reference>
<keyword evidence="2" id="KW-1185">Reference proteome</keyword>
<evidence type="ECO:0000313" key="2">
    <source>
        <dbReference type="Proteomes" id="UP000617340"/>
    </source>
</evidence>
<dbReference type="Proteomes" id="UP000617340">
    <property type="component" value="Unassembled WGS sequence"/>
</dbReference>